<comment type="subcellular location">
    <subcellularLocation>
        <location evidence="1 4">Bacterial flagellum basal body</location>
    </subcellularLocation>
</comment>
<sequence>MISGLWNGITGLNSFEKALSVESNNSSNVNTVGYKEDVINFADLMYSNNISTSYGKGTSVATVDKAMYQQGGIKLTSSPYDVAIEGKGYFVVQNINSKGQPETYYTRAGNFKVAENGFLQTQGNMDVMGLVSTKTVNSTNGTTQFDNSFINFIASQNIGNLNNLQTINAKATDYKTTAKNDELTQSGNNYKTKSSKINDIDALILDYKNKLKEYSLNSTADSISSLAQKTQIDFSSAISNLQNENNYIKININGNQILQNFDPKLGLEGTLKAFSDKISNIAGLTSSIDTNTGILNIDSLVTGKEVKINEAYVNNENLDLRISNIETARTGSGLAMVESAREALKNGLQRANADLLEITNNVSLESERNGNLDLSNIQLNLLKLGISNKSSTDMEISDGIIYIKDGENKFVVGKLQTASFVNEQGLDPQGNNLYSWRKDAGDVSNANGLNKLVSNSLEQSRANLANSLTALMIYQKAFEANSKSVTTSDEMLQTAIQLKK</sequence>
<dbReference type="EMBL" id="NXII01000007">
    <property type="protein sequence ID" value="RXI41454.1"/>
    <property type="molecule type" value="Genomic_DNA"/>
</dbReference>
<organism evidence="8 9">
    <name type="scientific">Arcobacter cloacae</name>
    <dbReference type="NCBI Taxonomy" id="1054034"/>
    <lineage>
        <taxon>Bacteria</taxon>
        <taxon>Pseudomonadati</taxon>
        <taxon>Campylobacterota</taxon>
        <taxon>Epsilonproteobacteria</taxon>
        <taxon>Campylobacterales</taxon>
        <taxon>Arcobacteraceae</taxon>
        <taxon>Arcobacter</taxon>
    </lineage>
</organism>
<evidence type="ECO:0000256" key="3">
    <source>
        <dbReference type="ARBA" id="ARBA00023143"/>
    </source>
</evidence>
<feature type="domain" description="Flagellar basal body rod protein N-terminal" evidence="5">
    <location>
        <begin position="7"/>
        <end position="35"/>
    </location>
</feature>
<gene>
    <name evidence="8" type="ORF">CP963_06710</name>
</gene>
<dbReference type="InterPro" id="IPR020013">
    <property type="entry name" value="Flagellar_FlgE/F/G"/>
</dbReference>
<dbReference type="NCBIfam" id="TIGR03506">
    <property type="entry name" value="FlgEFG_subfam"/>
    <property type="match status" value="1"/>
</dbReference>
<reference evidence="8 9" key="1">
    <citation type="submission" date="2017-09" db="EMBL/GenBank/DDBJ databases">
        <title>Genomics of the genus Arcobacter.</title>
        <authorList>
            <person name="Perez-Cataluna A."/>
            <person name="Figueras M.J."/>
            <person name="Salas-Masso N."/>
        </authorList>
    </citation>
    <scope>NUCLEOTIDE SEQUENCE [LARGE SCALE GENOMIC DNA]</scope>
    <source>
        <strain evidence="8 9">CECT 7834</strain>
    </source>
</reference>
<evidence type="ECO:0000259" key="7">
    <source>
        <dbReference type="Pfam" id="PF22692"/>
    </source>
</evidence>
<dbReference type="InterPro" id="IPR001444">
    <property type="entry name" value="Flag_bb_rod_N"/>
</dbReference>
<name>A0A6M8NPY2_9BACT</name>
<dbReference type="InterPro" id="IPR037925">
    <property type="entry name" value="FlgE/F/G-like"/>
</dbReference>
<comment type="caution">
    <text evidence="8">The sequence shown here is derived from an EMBL/GenBank/DDBJ whole genome shotgun (WGS) entry which is preliminary data.</text>
</comment>
<accession>A0A6M8NPY2</accession>
<dbReference type="RefSeq" id="WP_129013435.1">
    <property type="nucleotide sequence ID" value="NZ_CBCSEI010000011.1"/>
</dbReference>
<dbReference type="GO" id="GO:0071978">
    <property type="term" value="P:bacterial-type flagellum-dependent swarming motility"/>
    <property type="evidence" value="ECO:0007669"/>
    <property type="project" value="TreeGrafter"/>
</dbReference>
<evidence type="ECO:0000256" key="1">
    <source>
        <dbReference type="ARBA" id="ARBA00004117"/>
    </source>
</evidence>
<evidence type="ECO:0000313" key="9">
    <source>
        <dbReference type="Proteomes" id="UP000290378"/>
    </source>
</evidence>
<keyword evidence="9" id="KW-1185">Reference proteome</keyword>
<dbReference type="PANTHER" id="PTHR30435">
    <property type="entry name" value="FLAGELLAR PROTEIN"/>
    <property type="match status" value="1"/>
</dbReference>
<comment type="similarity">
    <text evidence="2 4">Belongs to the flagella basal body rod proteins family.</text>
</comment>
<dbReference type="Pfam" id="PF22692">
    <property type="entry name" value="LlgE_F_G_D1"/>
    <property type="match status" value="1"/>
</dbReference>
<proteinExistence type="inferred from homology"/>
<keyword evidence="3 4" id="KW-0975">Bacterial flagellum</keyword>
<dbReference type="InterPro" id="IPR010930">
    <property type="entry name" value="Flg_bb/hook_C_dom"/>
</dbReference>
<evidence type="ECO:0000256" key="2">
    <source>
        <dbReference type="ARBA" id="ARBA00009677"/>
    </source>
</evidence>
<evidence type="ECO:0000256" key="4">
    <source>
        <dbReference type="RuleBase" id="RU362116"/>
    </source>
</evidence>
<dbReference type="Proteomes" id="UP000290378">
    <property type="component" value="Unassembled WGS sequence"/>
</dbReference>
<dbReference type="SUPFAM" id="SSF117143">
    <property type="entry name" value="Flagellar hook protein flgE"/>
    <property type="match status" value="1"/>
</dbReference>
<dbReference type="Pfam" id="PF00460">
    <property type="entry name" value="Flg_bb_rod"/>
    <property type="match status" value="1"/>
</dbReference>
<evidence type="ECO:0000259" key="6">
    <source>
        <dbReference type="Pfam" id="PF06429"/>
    </source>
</evidence>
<dbReference type="GO" id="GO:0009425">
    <property type="term" value="C:bacterial-type flagellum basal body"/>
    <property type="evidence" value="ECO:0007669"/>
    <property type="project" value="UniProtKB-SubCell"/>
</dbReference>
<dbReference type="InterPro" id="IPR053967">
    <property type="entry name" value="LlgE_F_G-like_D1"/>
</dbReference>
<dbReference type="AlphaFoldDB" id="A0A6M8NPY2"/>
<evidence type="ECO:0000313" key="8">
    <source>
        <dbReference type="EMBL" id="RXI41454.1"/>
    </source>
</evidence>
<evidence type="ECO:0000259" key="5">
    <source>
        <dbReference type="Pfam" id="PF00460"/>
    </source>
</evidence>
<feature type="domain" description="Flagellar hook protein FlgE/F/G-like D1" evidence="7">
    <location>
        <begin position="83"/>
        <end position="129"/>
    </location>
</feature>
<dbReference type="PANTHER" id="PTHR30435:SF19">
    <property type="entry name" value="FLAGELLAR BASAL-BODY ROD PROTEIN FLGG"/>
    <property type="match status" value="1"/>
</dbReference>
<protein>
    <submittedName>
        <fullName evidence="8">Uncharacterized protein</fullName>
    </submittedName>
</protein>
<feature type="domain" description="Flagellar basal-body/hook protein C-terminal" evidence="6">
    <location>
        <begin position="454"/>
        <end position="498"/>
    </location>
</feature>
<dbReference type="Pfam" id="PF06429">
    <property type="entry name" value="Flg_bbr_C"/>
    <property type="match status" value="1"/>
</dbReference>